<evidence type="ECO:0000313" key="1">
    <source>
        <dbReference type="EMBL" id="MCK2214060.1"/>
    </source>
</evidence>
<name>A0ABT0FNY7_9ACTN</name>
<organism evidence="1 2">
    <name type="scientific">Actinomadura luzonensis</name>
    <dbReference type="NCBI Taxonomy" id="2805427"/>
    <lineage>
        <taxon>Bacteria</taxon>
        <taxon>Bacillati</taxon>
        <taxon>Actinomycetota</taxon>
        <taxon>Actinomycetes</taxon>
        <taxon>Streptosporangiales</taxon>
        <taxon>Thermomonosporaceae</taxon>
        <taxon>Actinomadura</taxon>
    </lineage>
</organism>
<proteinExistence type="predicted"/>
<sequence>MRTLRAGRAIHLLDIENLAASPSPTATEIADTMSDYLCRVPVGALDQFVVGVNPRSLAEVGRVIHGAQILTRSGRDGADSVLAEMAVNDRIDLRFERVVIGSGDGYFADLAAWLTAHNVRVTVVSRTGLLSWRLYVAVRDITYLDAALAA</sequence>
<dbReference type="Proteomes" id="UP001317259">
    <property type="component" value="Unassembled WGS sequence"/>
</dbReference>
<dbReference type="RefSeq" id="WP_242373393.1">
    <property type="nucleotide sequence ID" value="NZ_JAKRKC020000001.1"/>
</dbReference>
<keyword evidence="2" id="KW-1185">Reference proteome</keyword>
<evidence type="ECO:0000313" key="2">
    <source>
        <dbReference type="Proteomes" id="UP001317259"/>
    </source>
</evidence>
<dbReference type="EMBL" id="JAKRKC020000001">
    <property type="protein sequence ID" value="MCK2214060.1"/>
    <property type="molecule type" value="Genomic_DNA"/>
</dbReference>
<gene>
    <name evidence="1" type="ORF">MF672_009700</name>
</gene>
<comment type="caution">
    <text evidence="1">The sequence shown here is derived from an EMBL/GenBank/DDBJ whole genome shotgun (WGS) entry which is preliminary data.</text>
</comment>
<accession>A0ABT0FNY7</accession>
<evidence type="ECO:0008006" key="3">
    <source>
        <dbReference type="Google" id="ProtNLM"/>
    </source>
</evidence>
<protein>
    <recommendedName>
        <fullName evidence="3">NYN domain-containing protein</fullName>
    </recommendedName>
</protein>
<reference evidence="1 2" key="1">
    <citation type="submission" date="2022-04" db="EMBL/GenBank/DDBJ databases">
        <title>Genome draft of Actinomadura sp. ATCC 31491.</title>
        <authorList>
            <person name="Shi X."/>
            <person name="Du Y."/>
        </authorList>
    </citation>
    <scope>NUCLEOTIDE SEQUENCE [LARGE SCALE GENOMIC DNA]</scope>
    <source>
        <strain evidence="1 2">ATCC 31491</strain>
    </source>
</reference>